<keyword evidence="3" id="KW-0238">DNA-binding</keyword>
<dbReference type="SUPFAM" id="SSF53850">
    <property type="entry name" value="Periplasmic binding protein-like II"/>
    <property type="match status" value="1"/>
</dbReference>
<dbReference type="InterPro" id="IPR000847">
    <property type="entry name" value="LysR_HTH_N"/>
</dbReference>
<evidence type="ECO:0000313" key="7">
    <source>
        <dbReference type="Proteomes" id="UP000013526"/>
    </source>
</evidence>
<dbReference type="PROSITE" id="PS50931">
    <property type="entry name" value="HTH_LYSR"/>
    <property type="match status" value="1"/>
</dbReference>
<keyword evidence="4" id="KW-0804">Transcription</keyword>
<dbReference type="CDD" id="cd08417">
    <property type="entry name" value="PBP2_Nitroaromatics_like"/>
    <property type="match status" value="1"/>
</dbReference>
<dbReference type="InterPro" id="IPR036388">
    <property type="entry name" value="WH-like_DNA-bd_sf"/>
</dbReference>
<dbReference type="GO" id="GO:0003677">
    <property type="term" value="F:DNA binding"/>
    <property type="evidence" value="ECO:0007669"/>
    <property type="project" value="UniProtKB-KW"/>
</dbReference>
<evidence type="ECO:0000256" key="1">
    <source>
        <dbReference type="ARBA" id="ARBA00009437"/>
    </source>
</evidence>
<protein>
    <submittedName>
        <fullName evidence="6">LysR family transcriptional regulator</fullName>
    </submittedName>
</protein>
<dbReference type="InterPro" id="IPR036390">
    <property type="entry name" value="WH_DNA-bd_sf"/>
</dbReference>
<evidence type="ECO:0000256" key="4">
    <source>
        <dbReference type="ARBA" id="ARBA00023163"/>
    </source>
</evidence>
<gene>
    <name evidence="6" type="ORF">G113_04783</name>
</gene>
<proteinExistence type="inferred from homology"/>
<dbReference type="InterPro" id="IPR050389">
    <property type="entry name" value="LysR-type_TF"/>
</dbReference>
<dbReference type="GO" id="GO:0003700">
    <property type="term" value="F:DNA-binding transcription factor activity"/>
    <property type="evidence" value="ECO:0007669"/>
    <property type="project" value="InterPro"/>
</dbReference>
<comment type="similarity">
    <text evidence="1">Belongs to the LysR transcriptional regulatory family.</text>
</comment>
<accession>R1GXE6</accession>
<dbReference type="PANTHER" id="PTHR30118:SF15">
    <property type="entry name" value="TRANSCRIPTIONAL REGULATORY PROTEIN"/>
    <property type="match status" value="1"/>
</dbReference>
<dbReference type="Pfam" id="PF03466">
    <property type="entry name" value="LysR_substrate"/>
    <property type="match status" value="1"/>
</dbReference>
<dbReference type="PATRIC" id="fig|1268236.3.peg.953"/>
<keyword evidence="2" id="KW-0805">Transcription regulation</keyword>
<keyword evidence="7" id="KW-1185">Reference proteome</keyword>
<evidence type="ECO:0000259" key="5">
    <source>
        <dbReference type="PROSITE" id="PS50931"/>
    </source>
</evidence>
<dbReference type="InterPro" id="IPR037402">
    <property type="entry name" value="YidZ_PBP2"/>
</dbReference>
<dbReference type="PANTHER" id="PTHR30118">
    <property type="entry name" value="HTH-TYPE TRANSCRIPTIONAL REGULATOR LEUO-RELATED"/>
    <property type="match status" value="1"/>
</dbReference>
<sequence length="306" mass="34450">MHRVNLRGIDLNLLVVLKALLEERNTTKAAERLAMSQPAVSRALSRLRLLYDDPLLIRTPQGMEATERAEALLLPLREILAGIEQTLSPSPGLDPSCFEGVLRIGAHTYVEYVILPSLITELQRLAPRLRVQMIPLTLAFEHQLDQGAVDLVISKQDDLPGRFRRQPLFEDRLQSCAHRHHPLLGQQISIADFARGKHLLVCPRGEPHGIVDELLAAHGLQREIPLVVQSFLSAPFILAQSPLLLTAPARILQPMMTLLDLAECELSFPLPRFEISMIRHRRDDNHALLNWFEGVLLRWAAQLGDI</sequence>
<dbReference type="InterPro" id="IPR005119">
    <property type="entry name" value="LysR_subst-bd"/>
</dbReference>
<dbReference type="Gene3D" id="1.10.10.10">
    <property type="entry name" value="Winged helix-like DNA-binding domain superfamily/Winged helix DNA-binding domain"/>
    <property type="match status" value="1"/>
</dbReference>
<dbReference type="SUPFAM" id="SSF46785">
    <property type="entry name" value="Winged helix' DNA-binding domain"/>
    <property type="match status" value="1"/>
</dbReference>
<dbReference type="EMBL" id="AQGQ01000017">
    <property type="protein sequence ID" value="EOD56210.1"/>
    <property type="molecule type" value="Genomic_DNA"/>
</dbReference>
<organism evidence="6 7">
    <name type="scientific">Aeromonas molluscorum 848</name>
    <dbReference type="NCBI Taxonomy" id="1268236"/>
    <lineage>
        <taxon>Bacteria</taxon>
        <taxon>Pseudomonadati</taxon>
        <taxon>Pseudomonadota</taxon>
        <taxon>Gammaproteobacteria</taxon>
        <taxon>Aeromonadales</taxon>
        <taxon>Aeromonadaceae</taxon>
        <taxon>Aeromonas</taxon>
    </lineage>
</organism>
<dbReference type="Pfam" id="PF00126">
    <property type="entry name" value="HTH_1"/>
    <property type="match status" value="1"/>
</dbReference>
<evidence type="ECO:0000313" key="6">
    <source>
        <dbReference type="EMBL" id="EOD56210.1"/>
    </source>
</evidence>
<dbReference type="AlphaFoldDB" id="R1GXE6"/>
<evidence type="ECO:0000256" key="2">
    <source>
        <dbReference type="ARBA" id="ARBA00023015"/>
    </source>
</evidence>
<feature type="domain" description="HTH lysR-type" evidence="5">
    <location>
        <begin position="9"/>
        <end position="66"/>
    </location>
</feature>
<dbReference type="Gene3D" id="3.40.190.10">
    <property type="entry name" value="Periplasmic binding protein-like II"/>
    <property type="match status" value="2"/>
</dbReference>
<name>R1GXE6_9GAMM</name>
<evidence type="ECO:0000256" key="3">
    <source>
        <dbReference type="ARBA" id="ARBA00023125"/>
    </source>
</evidence>
<dbReference type="Proteomes" id="UP000013526">
    <property type="component" value="Unassembled WGS sequence"/>
</dbReference>
<reference evidence="6 7" key="1">
    <citation type="journal article" date="2013" name="Genome Announc.">
        <title>Draft Genome Sequence of Aeromonas molluscorum Strain 848TT, Isolated from Bivalve Molluscs.</title>
        <authorList>
            <person name="Spataro N."/>
            <person name="Farfan M."/>
            <person name="Albarral V."/>
            <person name="Sanglas A."/>
            <person name="Loren J.G."/>
            <person name="Fuste M.C."/>
            <person name="Bosch E."/>
        </authorList>
    </citation>
    <scope>NUCLEOTIDE SEQUENCE [LARGE SCALE GENOMIC DNA]</scope>
    <source>
        <strain evidence="6 7">848</strain>
    </source>
</reference>
<comment type="caution">
    <text evidence="6">The sequence shown here is derived from an EMBL/GenBank/DDBJ whole genome shotgun (WGS) entry which is preliminary data.</text>
</comment>